<dbReference type="PANTHER" id="PTHR42678">
    <property type="entry name" value="AMIDASE"/>
    <property type="match status" value="1"/>
</dbReference>
<comment type="caution">
    <text evidence="2">The sequence shown here is derived from an EMBL/GenBank/DDBJ whole genome shotgun (WGS) entry which is preliminary data.</text>
</comment>
<dbReference type="InterPro" id="IPR023631">
    <property type="entry name" value="Amidase_dom"/>
</dbReference>
<feature type="non-terminal residue" evidence="2">
    <location>
        <position position="1"/>
    </location>
</feature>
<proteinExistence type="predicted"/>
<dbReference type="Pfam" id="PF01425">
    <property type="entry name" value="Amidase"/>
    <property type="match status" value="1"/>
</dbReference>
<dbReference type="SUPFAM" id="SSF75304">
    <property type="entry name" value="Amidase signature (AS) enzymes"/>
    <property type="match status" value="1"/>
</dbReference>
<dbReference type="Proteomes" id="UP001596047">
    <property type="component" value="Unassembled WGS sequence"/>
</dbReference>
<dbReference type="InterPro" id="IPR036928">
    <property type="entry name" value="AS_sf"/>
</dbReference>
<organism evidence="2 3">
    <name type="scientific">Paenibacillus solisilvae</name>
    <dbReference type="NCBI Taxonomy" id="2486751"/>
    <lineage>
        <taxon>Bacteria</taxon>
        <taxon>Bacillati</taxon>
        <taxon>Bacillota</taxon>
        <taxon>Bacilli</taxon>
        <taxon>Bacillales</taxon>
        <taxon>Paenibacillaceae</taxon>
        <taxon>Paenibacillus</taxon>
    </lineage>
</organism>
<keyword evidence="3" id="KW-1185">Reference proteome</keyword>
<name>A0ABW0W841_9BACL</name>
<feature type="non-terminal residue" evidence="2">
    <location>
        <position position="293"/>
    </location>
</feature>
<evidence type="ECO:0000313" key="3">
    <source>
        <dbReference type="Proteomes" id="UP001596047"/>
    </source>
</evidence>
<dbReference type="PANTHER" id="PTHR42678:SF34">
    <property type="entry name" value="OS04G0183300 PROTEIN"/>
    <property type="match status" value="1"/>
</dbReference>
<dbReference type="Gene3D" id="3.90.1300.10">
    <property type="entry name" value="Amidase signature (AS) domain"/>
    <property type="match status" value="1"/>
</dbReference>
<dbReference type="EMBL" id="JBHSOW010000143">
    <property type="protein sequence ID" value="MFC5653858.1"/>
    <property type="molecule type" value="Genomic_DNA"/>
</dbReference>
<evidence type="ECO:0000313" key="2">
    <source>
        <dbReference type="EMBL" id="MFC5653858.1"/>
    </source>
</evidence>
<gene>
    <name evidence="2" type="ORF">ACFPYJ_33065</name>
</gene>
<sequence length="293" mass="30306">LSQQAIYNDGDFQLVEARVIDAQASMEAGKLTAVELTQKYLDRIAAYDKATVNGDPATALNSIIEVNDHALQDAAKLDAEREQSGPRSLLHGIPVIVKDNFNTADIATTVGCKCLDGFLPENDAEMVEKLRDAGAIVLAKANLTEFASGYSGQSSYMRSSNAYLSGGESGGSSAGTGAAIAANLGMIGLGSDTGGSIQVPGAYQGLADVYQSFGLVSREGIAPLAGDQDRGGPLTRTLDDSVIMLDLYAGTDPEDPTTANADAERELSYAAALDKNGLKGARIGYVSTIGAGT</sequence>
<feature type="domain" description="Amidase" evidence="1">
    <location>
        <begin position="35"/>
        <end position="289"/>
    </location>
</feature>
<reference evidence="3" key="1">
    <citation type="journal article" date="2019" name="Int. J. Syst. Evol. Microbiol.">
        <title>The Global Catalogue of Microorganisms (GCM) 10K type strain sequencing project: providing services to taxonomists for standard genome sequencing and annotation.</title>
        <authorList>
            <consortium name="The Broad Institute Genomics Platform"/>
            <consortium name="The Broad Institute Genome Sequencing Center for Infectious Disease"/>
            <person name="Wu L."/>
            <person name="Ma J."/>
        </authorList>
    </citation>
    <scope>NUCLEOTIDE SEQUENCE [LARGE SCALE GENOMIC DNA]</scope>
    <source>
        <strain evidence="3">CGMCC 1.3240</strain>
    </source>
</reference>
<protein>
    <submittedName>
        <fullName evidence="2">Amidase family protein</fullName>
    </submittedName>
</protein>
<evidence type="ECO:0000259" key="1">
    <source>
        <dbReference type="Pfam" id="PF01425"/>
    </source>
</evidence>
<accession>A0ABW0W841</accession>
<dbReference type="RefSeq" id="WP_379192854.1">
    <property type="nucleotide sequence ID" value="NZ_JBHSOW010000143.1"/>
</dbReference>